<feature type="compositionally biased region" description="Low complexity" evidence="1">
    <location>
        <begin position="320"/>
        <end position="335"/>
    </location>
</feature>
<sequence>MRGAQTSTDTQGPIEDAQLITFSDCIIEFEVSEEIEDVEKIDCSIKNPSLPVLPLHKDIESKPKLSQVAKLAEEFRAFRDLVIGMLGLLRRQIGECSWQLDDIETRSRRKALIIQGITEANSEDCTNVALGVINTKFGLNFTKESIKVCYRLGQANTDHHRPFLVRFTSMDAMMSVWRAKTGLRGSKIAVKEFLTKTRVFGTARQHFGMQSCWTQEGSIFIKAPDGIRHKLTSLDELNSLLSKYPTAQGSSLVVTLQLSFASTCGVANSINRICANILSVPAGNCGNLGRQLKNKHPTVPLVTDRQPTQQTPETLQKTLASTSTATESGTSGTSGTEDEPGAGALGPCPRLILHCGLYEERLKVNGDADIPEDVKTAYEDHKTKASKAIQKYQEDASVENSSSILGFDISQPRASIEVKENAFVDSPDEHASPFDYFYMFETAKKHLPDEKAFKQKPKGHFADVSCDKNRLAWVNTKQRQREALMKERQDSYWRRPSISDAVVDPDVSMVAPALIVGIDNAIDSDLVEDSSQSQIPDAVEIEEHYVIEDVSQTSVISHDQATEDPIVLPDSPIPFTSQMSQPFLTTIPSARKHLHVLTLEQD</sequence>
<gene>
    <name evidence="2" type="ORF">HW555_010010</name>
</gene>
<dbReference type="EMBL" id="JACKWZ010000234">
    <property type="protein sequence ID" value="KAF9411148.1"/>
    <property type="molecule type" value="Genomic_DNA"/>
</dbReference>
<feature type="region of interest" description="Disordered" evidence="1">
    <location>
        <begin position="300"/>
        <end position="343"/>
    </location>
</feature>
<dbReference type="Proteomes" id="UP000648187">
    <property type="component" value="Unassembled WGS sequence"/>
</dbReference>
<comment type="caution">
    <text evidence="2">The sequence shown here is derived from an EMBL/GenBank/DDBJ whole genome shotgun (WGS) entry which is preliminary data.</text>
</comment>
<reference evidence="2" key="1">
    <citation type="submission" date="2020-08" db="EMBL/GenBank/DDBJ databases">
        <title>Spodoptera exigua strain:BAW_Kor-Di-RS1 Genome sequencing and assembly.</title>
        <authorList>
            <person name="Kim J."/>
            <person name="Nam H.Y."/>
            <person name="Kwon M."/>
            <person name="Choi J.H."/>
            <person name="Cho S.R."/>
            <person name="Kim G.-H."/>
        </authorList>
    </citation>
    <scope>NUCLEOTIDE SEQUENCE</scope>
    <source>
        <strain evidence="2">BAW_Kor-Di-RS1</strain>
        <tissue evidence="2">Whole-body</tissue>
    </source>
</reference>
<keyword evidence="3" id="KW-1185">Reference proteome</keyword>
<organism evidence="2 3">
    <name type="scientific">Spodoptera exigua</name>
    <name type="common">Beet armyworm</name>
    <name type="synonym">Noctua fulgens</name>
    <dbReference type="NCBI Taxonomy" id="7107"/>
    <lineage>
        <taxon>Eukaryota</taxon>
        <taxon>Metazoa</taxon>
        <taxon>Ecdysozoa</taxon>
        <taxon>Arthropoda</taxon>
        <taxon>Hexapoda</taxon>
        <taxon>Insecta</taxon>
        <taxon>Pterygota</taxon>
        <taxon>Neoptera</taxon>
        <taxon>Endopterygota</taxon>
        <taxon>Lepidoptera</taxon>
        <taxon>Glossata</taxon>
        <taxon>Ditrysia</taxon>
        <taxon>Noctuoidea</taxon>
        <taxon>Noctuidae</taxon>
        <taxon>Amphipyrinae</taxon>
        <taxon>Spodoptera</taxon>
    </lineage>
</organism>
<accession>A0A835GC14</accession>
<name>A0A835GC14_SPOEX</name>
<evidence type="ECO:0000313" key="2">
    <source>
        <dbReference type="EMBL" id="KAF9411148.1"/>
    </source>
</evidence>
<feature type="compositionally biased region" description="Polar residues" evidence="1">
    <location>
        <begin position="305"/>
        <end position="319"/>
    </location>
</feature>
<proteinExistence type="predicted"/>
<protein>
    <submittedName>
        <fullName evidence="2">Uncharacterized protein</fullName>
    </submittedName>
</protein>
<dbReference type="AlphaFoldDB" id="A0A835GC14"/>
<evidence type="ECO:0000313" key="3">
    <source>
        <dbReference type="Proteomes" id="UP000648187"/>
    </source>
</evidence>
<evidence type="ECO:0000256" key="1">
    <source>
        <dbReference type="SAM" id="MobiDB-lite"/>
    </source>
</evidence>